<reference evidence="2 3" key="1">
    <citation type="submission" date="2024-09" db="EMBL/GenBank/DDBJ databases">
        <authorList>
            <person name="Sun Q."/>
            <person name="Mori K."/>
        </authorList>
    </citation>
    <scope>NUCLEOTIDE SEQUENCE [LARGE SCALE GENOMIC DNA]</scope>
    <source>
        <strain evidence="2 3">NCAIM B.02604</strain>
    </source>
</reference>
<dbReference type="PANTHER" id="PTHR37318:SF1">
    <property type="entry name" value="BSL7504 PROTEIN"/>
    <property type="match status" value="1"/>
</dbReference>
<evidence type="ECO:0000313" key="2">
    <source>
        <dbReference type="EMBL" id="MFC0582760.1"/>
    </source>
</evidence>
<dbReference type="RefSeq" id="WP_377460161.1">
    <property type="nucleotide sequence ID" value="NZ_JBHLUB010000031.1"/>
</dbReference>
<comment type="caution">
    <text evidence="2">The sequence shown here is derived from an EMBL/GenBank/DDBJ whole genome shotgun (WGS) entry which is preliminary data.</text>
</comment>
<protein>
    <submittedName>
        <fullName evidence="2">Winged helix-turn-helix domain-containing protein</fullName>
    </submittedName>
</protein>
<dbReference type="InterPro" id="IPR027395">
    <property type="entry name" value="WH_DNA-bd_dom"/>
</dbReference>
<evidence type="ECO:0000259" key="1">
    <source>
        <dbReference type="Pfam" id="PF13601"/>
    </source>
</evidence>
<dbReference type="EMBL" id="JBHLUB010000031">
    <property type="protein sequence ID" value="MFC0582760.1"/>
    <property type="molecule type" value="Genomic_DNA"/>
</dbReference>
<dbReference type="SUPFAM" id="SSF46785">
    <property type="entry name" value="Winged helix' DNA-binding domain"/>
    <property type="match status" value="1"/>
</dbReference>
<accession>A0ABV6PCB8</accession>
<proteinExistence type="predicted"/>
<dbReference type="Pfam" id="PF13601">
    <property type="entry name" value="HTH_34"/>
    <property type="match status" value="1"/>
</dbReference>
<dbReference type="InterPro" id="IPR036390">
    <property type="entry name" value="WH_DNA-bd_sf"/>
</dbReference>
<dbReference type="InterPro" id="IPR036388">
    <property type="entry name" value="WH-like_DNA-bd_sf"/>
</dbReference>
<evidence type="ECO:0000313" key="3">
    <source>
        <dbReference type="Proteomes" id="UP001589862"/>
    </source>
</evidence>
<gene>
    <name evidence="2" type="ORF">ACFFFR_10295</name>
</gene>
<feature type="domain" description="Winged helix DNA-binding" evidence="1">
    <location>
        <begin position="22"/>
        <end position="100"/>
    </location>
</feature>
<dbReference type="PANTHER" id="PTHR37318">
    <property type="entry name" value="BSL7504 PROTEIN"/>
    <property type="match status" value="1"/>
</dbReference>
<dbReference type="Proteomes" id="UP001589862">
    <property type="component" value="Unassembled WGS sequence"/>
</dbReference>
<name>A0ABV6PCB8_9MICC</name>
<sequence>MTSAAKDSHPRLKLVEPFMHPVRFSLMAALAGVEKLDFASTKEHLEVSDSVLSRQASQLEELGMVKISKGFVGKRPRTWFSLTKQGRDSWQQHLAALQSIAGT</sequence>
<dbReference type="Gene3D" id="1.10.10.10">
    <property type="entry name" value="Winged helix-like DNA-binding domain superfamily/Winged helix DNA-binding domain"/>
    <property type="match status" value="1"/>
</dbReference>
<keyword evidence="3" id="KW-1185">Reference proteome</keyword>
<organism evidence="2 3">
    <name type="scientific">Micrococcoides hystricis</name>
    <dbReference type="NCBI Taxonomy" id="1572761"/>
    <lineage>
        <taxon>Bacteria</taxon>
        <taxon>Bacillati</taxon>
        <taxon>Actinomycetota</taxon>
        <taxon>Actinomycetes</taxon>
        <taxon>Micrococcales</taxon>
        <taxon>Micrococcaceae</taxon>
        <taxon>Micrococcoides</taxon>
    </lineage>
</organism>